<dbReference type="PROSITE" id="PS51847">
    <property type="entry name" value="SMP"/>
    <property type="match status" value="1"/>
</dbReference>
<dbReference type="SUPFAM" id="SSF49562">
    <property type="entry name" value="C2 domain (Calcium/lipid-binding domain, CaLB)"/>
    <property type="match status" value="4"/>
</dbReference>
<feature type="region of interest" description="Disordered" evidence="7">
    <location>
        <begin position="1"/>
        <end position="22"/>
    </location>
</feature>
<dbReference type="GO" id="GO:0071944">
    <property type="term" value="C:cell periphery"/>
    <property type="evidence" value="ECO:0007669"/>
    <property type="project" value="UniProtKB-ARBA"/>
</dbReference>
<protein>
    <recommendedName>
        <fullName evidence="13">Tricalbin</fullName>
    </recommendedName>
</protein>
<dbReference type="CDD" id="cd21678">
    <property type="entry name" value="SMP_TCB"/>
    <property type="match status" value="1"/>
</dbReference>
<dbReference type="Pfam" id="PF24920">
    <property type="entry name" value="C2_TCB1"/>
    <property type="match status" value="1"/>
</dbReference>
<dbReference type="GO" id="GO:0016020">
    <property type="term" value="C:membrane"/>
    <property type="evidence" value="ECO:0007669"/>
    <property type="project" value="UniProtKB-SubCell"/>
</dbReference>
<feature type="domain" description="C2" evidence="9">
    <location>
        <begin position="719"/>
        <end position="835"/>
    </location>
</feature>
<sequence length="1278" mass="143012">MVAQVSAKAPTNEATITPQENSVEVKETKAAVMKEDTNEKKTKKKVKKDEDDYFDVAASYVGWKQVGSYENKDELTLEDSFDETHEQTFLNRILPDIAYGDWYHSVALFGVASIISFTIGKFRFSLGPLFIVITIFSIYYRASIKKYKTSIKELVQKEIVVQKVEDDYESMEWLNTLLDKFWPRIEPQVCQMVVEQVNTILATPGTIPVPLIKKLWIDEFSLGIKPPRIERVKTFGNTANDVVVMDWNLSFTPHDTIDLTAKQLKNYVNTKIVVKAFIGQKYVAIPVASISDIAFSIPIRLRFKLMTPFPHMETVNVQLLDVPQIDVNAKVLNNSIFGWDFPWFIPGLLPFVNNMIKTYTGPIVMPPFSFQLNIPQLLKGGDSVSGVGILEVTLRKATDIKRSSKLDTSVDPYVNFMFGGALNSDKVLAKSSTVRDSLNPVWDETIFLIVDNLTDPLIIDVMDLAEGSKMKDLKIGRVMFDMNTLFDSADESSAAFKDVFKQGISTPIVRNAKPIGDLHFDLKFHCVVQKTIVPDASEETLVEENNDEFEELNTGIAGFSVKEGELNFTYKDGDDTDNGSKDQKDEDSDCECELSDEAANKKPEDKRAKPLSLFVEVYKNGKLAHTTSISKGTQYPKFGSSERFIVDNKPKTRFKFVVKNGTAKKNTIVASTIQCLSELVDRTDIDKTWVSLSVKDKSLEIADIKLNIHAGWKSVNIYSNSSTAASVSYQPPIGVIRTFINKANNLKDLETIGTIDPYTSVQLSGKTIGRTKTIDNTTTPIWNQAIYAPVNSPNQRISLEVFDSENSGKDKSIGYSSVKLDESLINKEPNSDKWAQKVITDPKEINLVARPKASSAFSSKKKKKSKSAMKKRGQVTYYESFYPCLPILSLEEIQEVDALNERAAQFKEKYAHIDLEKGITDKDEREAIKAEQSEIEELQDLYSHKLKLDLDELLSYNSGVLAITVLSGEVSSPNTYIQAFFDESGYSRYTSHQLKTRAIKQPYNFDQFIKELEWSVTTFRVVKKANNNKAEDFISELVIPTMEIVKNCYYKPGILTLTGSGTSKLMIQAEWFPVLTSKLPQSDLITNFGDLKVTVKNATNVPISDLNGFSDPYVELYLNSGGDKSNKISKNLLNKNNDPFFKTKTIKKNLNPEWNETGRVQVGNRVNDYLTLQLYDKDVASGDDLLGVAIFPLSHIDPDSPESSDFAISMLDPETGKDTGAIVNVSFEFEPKFILSVEKRETNLAVKGLSTGISTVGTAVGSVGKLKKGLFGKKGKDK</sequence>
<dbReference type="Pfam" id="PF00168">
    <property type="entry name" value="C2"/>
    <property type="match status" value="4"/>
</dbReference>
<dbReference type="Gene3D" id="2.60.40.150">
    <property type="entry name" value="C2 domain"/>
    <property type="match status" value="3"/>
</dbReference>
<feature type="domain" description="C2" evidence="9">
    <location>
        <begin position="371"/>
        <end position="496"/>
    </location>
</feature>
<dbReference type="GO" id="GO:0061817">
    <property type="term" value="P:endoplasmic reticulum-plasma membrane tethering"/>
    <property type="evidence" value="ECO:0007669"/>
    <property type="project" value="InterPro"/>
</dbReference>
<dbReference type="PIRSF" id="PIRSF037232">
    <property type="entry name" value="Tricalbin"/>
    <property type="match status" value="1"/>
</dbReference>
<dbReference type="InterPro" id="IPR031468">
    <property type="entry name" value="SMP_LBD"/>
</dbReference>
<gene>
    <name evidence="11" type="ORF">HANVADRAFT_53948</name>
</gene>
<name>A0A1B7T9J3_9ASCO</name>
<feature type="domain" description="SMP-LTD" evidence="10">
    <location>
        <begin position="167"/>
        <end position="375"/>
    </location>
</feature>
<evidence type="ECO:0000256" key="2">
    <source>
        <dbReference type="ARBA" id="ARBA00022448"/>
    </source>
</evidence>
<keyword evidence="8" id="KW-0812">Transmembrane</keyword>
<dbReference type="InterPro" id="IPR017147">
    <property type="entry name" value="Tricalbin"/>
</dbReference>
<evidence type="ECO:0000256" key="3">
    <source>
        <dbReference type="ARBA" id="ARBA00023055"/>
    </source>
</evidence>
<dbReference type="SMART" id="SM00239">
    <property type="entry name" value="C2"/>
    <property type="match status" value="4"/>
</dbReference>
<dbReference type="AlphaFoldDB" id="A0A1B7T9J3"/>
<keyword evidence="12" id="KW-1185">Reference proteome</keyword>
<dbReference type="InterPro" id="IPR052455">
    <property type="entry name" value="Tricalbin_domain"/>
</dbReference>
<comment type="caution">
    <text evidence="11">The sequence shown here is derived from an EMBL/GenBank/DDBJ whole genome shotgun (WGS) entry which is preliminary data.</text>
</comment>
<organism evidence="11 12">
    <name type="scientific">Hanseniaspora valbyensis NRRL Y-1626</name>
    <dbReference type="NCBI Taxonomy" id="766949"/>
    <lineage>
        <taxon>Eukaryota</taxon>
        <taxon>Fungi</taxon>
        <taxon>Dikarya</taxon>
        <taxon>Ascomycota</taxon>
        <taxon>Saccharomycotina</taxon>
        <taxon>Saccharomycetes</taxon>
        <taxon>Saccharomycodales</taxon>
        <taxon>Saccharomycodaceae</taxon>
        <taxon>Hanseniaspora</taxon>
    </lineage>
</organism>
<feature type="region of interest" description="Disordered" evidence="7">
    <location>
        <begin position="570"/>
        <end position="589"/>
    </location>
</feature>
<dbReference type="GO" id="GO:0008289">
    <property type="term" value="F:lipid binding"/>
    <property type="evidence" value="ECO:0007669"/>
    <property type="project" value="UniProtKB-KW"/>
</dbReference>
<keyword evidence="3" id="KW-0445">Lipid transport</keyword>
<evidence type="ECO:0000256" key="1">
    <source>
        <dbReference type="ARBA" id="ARBA00004370"/>
    </source>
</evidence>
<keyword evidence="4" id="KW-0446">Lipid-binding</keyword>
<keyword evidence="2" id="KW-0813">Transport</keyword>
<dbReference type="GO" id="GO:0006869">
    <property type="term" value="P:lipid transport"/>
    <property type="evidence" value="ECO:0007669"/>
    <property type="project" value="UniProtKB-KW"/>
</dbReference>
<evidence type="ECO:0000259" key="9">
    <source>
        <dbReference type="PROSITE" id="PS50004"/>
    </source>
</evidence>
<dbReference type="InterPro" id="IPR000008">
    <property type="entry name" value="C2_dom"/>
</dbReference>
<feature type="compositionally biased region" description="Polar residues" evidence="7">
    <location>
        <begin position="12"/>
        <end position="22"/>
    </location>
</feature>
<reference evidence="12" key="1">
    <citation type="journal article" date="2016" name="Proc. Natl. Acad. Sci. U.S.A.">
        <title>Comparative genomics of biotechnologically important yeasts.</title>
        <authorList>
            <person name="Riley R."/>
            <person name="Haridas S."/>
            <person name="Wolfe K.H."/>
            <person name="Lopes M.R."/>
            <person name="Hittinger C.T."/>
            <person name="Goeker M."/>
            <person name="Salamov A.A."/>
            <person name="Wisecaver J.H."/>
            <person name="Long T.M."/>
            <person name="Calvey C.H."/>
            <person name="Aerts A.L."/>
            <person name="Barry K.W."/>
            <person name="Choi C."/>
            <person name="Clum A."/>
            <person name="Coughlan A.Y."/>
            <person name="Deshpande S."/>
            <person name="Douglass A.P."/>
            <person name="Hanson S.J."/>
            <person name="Klenk H.-P."/>
            <person name="LaButti K.M."/>
            <person name="Lapidus A."/>
            <person name="Lindquist E.A."/>
            <person name="Lipzen A.M."/>
            <person name="Meier-Kolthoff J.P."/>
            <person name="Ohm R.A."/>
            <person name="Otillar R.P."/>
            <person name="Pangilinan J.L."/>
            <person name="Peng Y."/>
            <person name="Rokas A."/>
            <person name="Rosa C.A."/>
            <person name="Scheuner C."/>
            <person name="Sibirny A.A."/>
            <person name="Slot J.C."/>
            <person name="Stielow J.B."/>
            <person name="Sun H."/>
            <person name="Kurtzman C.P."/>
            <person name="Blackwell M."/>
            <person name="Grigoriev I.V."/>
            <person name="Jeffries T.W."/>
        </authorList>
    </citation>
    <scope>NUCLEOTIDE SEQUENCE [LARGE SCALE GENOMIC DNA]</scope>
    <source>
        <strain evidence="12">NRRL Y-1626</strain>
    </source>
</reference>
<dbReference type="EMBL" id="LXPE01000115">
    <property type="protein sequence ID" value="OBA25402.1"/>
    <property type="molecule type" value="Genomic_DNA"/>
</dbReference>
<feature type="transmembrane region" description="Helical" evidence="8">
    <location>
        <begin position="126"/>
        <end position="142"/>
    </location>
</feature>
<evidence type="ECO:0000313" key="11">
    <source>
        <dbReference type="EMBL" id="OBA25402.1"/>
    </source>
</evidence>
<evidence type="ECO:0000256" key="5">
    <source>
        <dbReference type="ARBA" id="ARBA00023136"/>
    </source>
</evidence>
<dbReference type="OrthoDB" id="1029639at2759"/>
<feature type="domain" description="C2" evidence="9">
    <location>
        <begin position="1071"/>
        <end position="1206"/>
    </location>
</feature>
<dbReference type="InterPro" id="IPR056910">
    <property type="entry name" value="TCB1-3_C2"/>
</dbReference>
<keyword evidence="8" id="KW-1133">Transmembrane helix</keyword>
<dbReference type="PANTHER" id="PTHR46980:SF2">
    <property type="entry name" value="TRICALBIN-1-RELATED"/>
    <property type="match status" value="1"/>
</dbReference>
<evidence type="ECO:0000259" key="10">
    <source>
        <dbReference type="PROSITE" id="PS51847"/>
    </source>
</evidence>
<evidence type="ECO:0008006" key="13">
    <source>
        <dbReference type="Google" id="ProtNLM"/>
    </source>
</evidence>
<dbReference type="Proteomes" id="UP000092321">
    <property type="component" value="Unassembled WGS sequence"/>
</dbReference>
<comment type="subcellular location">
    <subcellularLocation>
        <location evidence="1">Membrane</location>
    </subcellularLocation>
</comment>
<accession>A0A1B7T9J3</accession>
<feature type="coiled-coil region" evidence="6">
    <location>
        <begin position="896"/>
        <end position="941"/>
    </location>
</feature>
<proteinExistence type="predicted"/>
<evidence type="ECO:0000256" key="7">
    <source>
        <dbReference type="SAM" id="MobiDB-lite"/>
    </source>
</evidence>
<dbReference type="InterPro" id="IPR035892">
    <property type="entry name" value="C2_domain_sf"/>
</dbReference>
<evidence type="ECO:0000256" key="6">
    <source>
        <dbReference type="SAM" id="Coils"/>
    </source>
</evidence>
<keyword evidence="6" id="KW-0175">Coiled coil</keyword>
<dbReference type="PROSITE" id="PS50004">
    <property type="entry name" value="C2"/>
    <property type="match status" value="3"/>
</dbReference>
<evidence type="ECO:0000313" key="12">
    <source>
        <dbReference type="Proteomes" id="UP000092321"/>
    </source>
</evidence>
<keyword evidence="5 8" id="KW-0472">Membrane</keyword>
<evidence type="ECO:0000256" key="8">
    <source>
        <dbReference type="SAM" id="Phobius"/>
    </source>
</evidence>
<dbReference type="PANTHER" id="PTHR46980">
    <property type="entry name" value="TRICALBIN-1-RELATED"/>
    <property type="match status" value="1"/>
</dbReference>
<evidence type="ECO:0000256" key="4">
    <source>
        <dbReference type="ARBA" id="ARBA00023121"/>
    </source>
</evidence>